<comment type="caution">
    <text evidence="2">The sequence shown here is derived from an EMBL/GenBank/DDBJ whole genome shotgun (WGS) entry which is preliminary data.</text>
</comment>
<sequence>MTWNEWEQAKAESLAAIRHGPVPTNSPPKPAAVRGTSSSICKIAGSEPGQLEGLPFNAYIHDTLTGSTSHRERFTLLLAATQKALKGMGCENNPVIPDTPPPAVK</sequence>
<evidence type="ECO:0000256" key="1">
    <source>
        <dbReference type="SAM" id="MobiDB-lite"/>
    </source>
</evidence>
<feature type="region of interest" description="Disordered" evidence="1">
    <location>
        <begin position="1"/>
        <end position="37"/>
    </location>
</feature>
<evidence type="ECO:0000313" key="2">
    <source>
        <dbReference type="EMBL" id="MCM2390241.1"/>
    </source>
</evidence>
<keyword evidence="3" id="KW-1185">Reference proteome</keyword>
<proteinExistence type="predicted"/>
<protein>
    <submittedName>
        <fullName evidence="2">Uncharacterized protein</fullName>
    </submittedName>
</protein>
<reference evidence="2" key="1">
    <citation type="submission" date="2022-06" db="EMBL/GenBank/DDBJ databases">
        <title>Genome public.</title>
        <authorList>
            <person name="Sun Q."/>
        </authorList>
    </citation>
    <scope>NUCLEOTIDE SEQUENCE</scope>
    <source>
        <strain evidence="2">CWNU-1</strain>
    </source>
</reference>
<name>A0ABT0UPG7_9ACTN</name>
<dbReference type="EMBL" id="JAMQAW010000023">
    <property type="protein sequence ID" value="MCM2390241.1"/>
    <property type="molecule type" value="Genomic_DNA"/>
</dbReference>
<dbReference type="RefSeq" id="WP_250920568.1">
    <property type="nucleotide sequence ID" value="NZ_JAMQAW010000023.1"/>
</dbReference>
<evidence type="ECO:0000313" key="3">
    <source>
        <dbReference type="Proteomes" id="UP001431429"/>
    </source>
</evidence>
<organism evidence="2 3">
    <name type="scientific">Streptomyces albipurpureus</name>
    <dbReference type="NCBI Taxonomy" id="2897419"/>
    <lineage>
        <taxon>Bacteria</taxon>
        <taxon>Bacillati</taxon>
        <taxon>Actinomycetota</taxon>
        <taxon>Actinomycetes</taxon>
        <taxon>Kitasatosporales</taxon>
        <taxon>Streptomycetaceae</taxon>
        <taxon>Streptomyces</taxon>
    </lineage>
</organism>
<dbReference type="Proteomes" id="UP001431429">
    <property type="component" value="Unassembled WGS sequence"/>
</dbReference>
<gene>
    <name evidence="2" type="ORF">NBG84_18420</name>
</gene>
<accession>A0ABT0UPG7</accession>